<comment type="caution">
    <text evidence="1">The sequence shown here is derived from an EMBL/GenBank/DDBJ whole genome shotgun (WGS) entry which is preliminary data.</text>
</comment>
<gene>
    <name evidence="1" type="ORF">FJTKL_05933</name>
</gene>
<organism evidence="1 2">
    <name type="scientific">Diaporthe vaccinii</name>
    <dbReference type="NCBI Taxonomy" id="105482"/>
    <lineage>
        <taxon>Eukaryota</taxon>
        <taxon>Fungi</taxon>
        <taxon>Dikarya</taxon>
        <taxon>Ascomycota</taxon>
        <taxon>Pezizomycotina</taxon>
        <taxon>Sordariomycetes</taxon>
        <taxon>Sordariomycetidae</taxon>
        <taxon>Diaporthales</taxon>
        <taxon>Diaporthaceae</taxon>
        <taxon>Diaporthe</taxon>
        <taxon>Diaporthe eres species complex</taxon>
    </lineage>
</organism>
<name>A0ABR4DRA8_9PEZI</name>
<protein>
    <submittedName>
        <fullName evidence="1">Uncharacterized protein</fullName>
    </submittedName>
</protein>
<reference evidence="1 2" key="1">
    <citation type="submission" date="2024-03" db="EMBL/GenBank/DDBJ databases">
        <title>A high-quality draft genome sequence of Diaporthe vaccinii, a causative agent of upright dieback and viscid rot disease in cranberry plants.</title>
        <authorList>
            <person name="Sarrasin M."/>
            <person name="Lang B.F."/>
            <person name="Burger G."/>
        </authorList>
    </citation>
    <scope>NUCLEOTIDE SEQUENCE [LARGE SCALE GENOMIC DNA]</scope>
    <source>
        <strain evidence="1 2">IS7</strain>
    </source>
</reference>
<proteinExistence type="predicted"/>
<sequence length="272" mass="30709">MPRPLWQARHYVSLDGWTSKVTALVEAYGPFPERTVIIVCIRYSRGRELGKEQYDSCVQRCVDAASTLIGHIRSQPGQADRQFLIYPWIRAAISSTDDWYKPRFHPTGYSSGIPRTTNSSCRLKELEFVLNNVQPNTEVWWLSIGIDALTTDIANLRRARSRWPAPDFTLAVMVHKNFLPNTAAFGTLDICPPRPAASGMRIRIYSFASLLPGAHDLGDSPAARTLLAVWQYMNDAKLDKTSYDRNLTLNRNIMPVSPARPDNVPALAFDRM</sequence>
<keyword evidence="2" id="KW-1185">Reference proteome</keyword>
<evidence type="ECO:0000313" key="1">
    <source>
        <dbReference type="EMBL" id="KAL2272868.1"/>
    </source>
</evidence>
<accession>A0ABR4DRA8</accession>
<dbReference type="EMBL" id="JBAWTH010000211">
    <property type="protein sequence ID" value="KAL2272868.1"/>
    <property type="molecule type" value="Genomic_DNA"/>
</dbReference>
<dbReference type="Proteomes" id="UP001600888">
    <property type="component" value="Unassembled WGS sequence"/>
</dbReference>
<evidence type="ECO:0000313" key="2">
    <source>
        <dbReference type="Proteomes" id="UP001600888"/>
    </source>
</evidence>